<gene>
    <name evidence="3" type="ORF">GGD46_006166</name>
</gene>
<feature type="region of interest" description="Disordered" evidence="1">
    <location>
        <begin position="39"/>
        <end position="106"/>
    </location>
</feature>
<keyword evidence="2" id="KW-0732">Signal</keyword>
<dbReference type="EMBL" id="JACHBG010000027">
    <property type="protein sequence ID" value="MBB6488843.1"/>
    <property type="molecule type" value="Genomic_DNA"/>
</dbReference>
<evidence type="ECO:0000256" key="1">
    <source>
        <dbReference type="SAM" id="MobiDB-lite"/>
    </source>
</evidence>
<dbReference type="Proteomes" id="UP000565576">
    <property type="component" value="Unassembled WGS sequence"/>
</dbReference>
<evidence type="ECO:0000313" key="4">
    <source>
        <dbReference type="Proteomes" id="UP000565576"/>
    </source>
</evidence>
<reference evidence="3 4" key="1">
    <citation type="submission" date="2020-08" db="EMBL/GenBank/DDBJ databases">
        <title>Genomic Encyclopedia of Type Strains, Phase IV (KMG-V): Genome sequencing to study the core and pangenomes of soil and plant-associated prokaryotes.</title>
        <authorList>
            <person name="Whitman W."/>
        </authorList>
    </citation>
    <scope>NUCLEOTIDE SEQUENCE [LARGE SCALE GENOMIC DNA]</scope>
    <source>
        <strain evidence="3 4">SEMIA 4060</strain>
    </source>
</reference>
<dbReference type="AlphaFoldDB" id="A0A7X0MH86"/>
<protein>
    <submittedName>
        <fullName evidence="3">Uncharacterized protein</fullName>
    </submittedName>
</protein>
<proteinExistence type="predicted"/>
<dbReference type="RefSeq" id="WP_184710618.1">
    <property type="nucleotide sequence ID" value="NZ_JACHBG010000027.1"/>
</dbReference>
<evidence type="ECO:0000256" key="2">
    <source>
        <dbReference type="SAM" id="SignalP"/>
    </source>
</evidence>
<accession>A0A7X0MH86</accession>
<comment type="caution">
    <text evidence="3">The sequence shown here is derived from an EMBL/GenBank/DDBJ whole genome shotgun (WGS) entry which is preliminary data.</text>
</comment>
<feature type="compositionally biased region" description="Basic and acidic residues" evidence="1">
    <location>
        <begin position="48"/>
        <end position="58"/>
    </location>
</feature>
<sequence>MKIRSIVSTASLGLILAVAPVGGSAVGLIQTAFAKGGDGGHGNGGGHGEGKSDHEKAGGNDTDGTSANASTGQGSSSSEKSHHSDKHSKTHDEKTEKHSSKLGAGSLHSLNRNYHAYLNSKDPKMAALAAYVKAYAEFEIQYGTTAVPTDPALSDNALRSALQQLSNKPVTSQELAEAKSILGAGTNTGKIAEVREALEKKSETETPIDDDETTVN</sequence>
<organism evidence="3 4">
    <name type="scientific">Rhizobium lusitanum</name>
    <dbReference type="NCBI Taxonomy" id="293958"/>
    <lineage>
        <taxon>Bacteria</taxon>
        <taxon>Pseudomonadati</taxon>
        <taxon>Pseudomonadota</taxon>
        <taxon>Alphaproteobacteria</taxon>
        <taxon>Hyphomicrobiales</taxon>
        <taxon>Rhizobiaceae</taxon>
        <taxon>Rhizobium/Agrobacterium group</taxon>
        <taxon>Rhizobium</taxon>
    </lineage>
</organism>
<feature type="signal peptide" evidence="2">
    <location>
        <begin position="1"/>
        <end position="23"/>
    </location>
</feature>
<evidence type="ECO:0000313" key="3">
    <source>
        <dbReference type="EMBL" id="MBB6488843.1"/>
    </source>
</evidence>
<feature type="compositionally biased region" description="Basic and acidic residues" evidence="1">
    <location>
        <begin position="90"/>
        <end position="99"/>
    </location>
</feature>
<feature type="region of interest" description="Disordered" evidence="1">
    <location>
        <begin position="197"/>
        <end position="216"/>
    </location>
</feature>
<feature type="chain" id="PRO_5030916048" evidence="2">
    <location>
        <begin position="24"/>
        <end position="216"/>
    </location>
</feature>
<feature type="compositionally biased region" description="Acidic residues" evidence="1">
    <location>
        <begin position="206"/>
        <end position="216"/>
    </location>
</feature>
<name>A0A7X0MH86_9HYPH</name>